<reference evidence="2" key="1">
    <citation type="submission" date="2023-11" db="EMBL/GenBank/DDBJ databases">
        <title>Identification and selenium tolerance of Delftia acidovorans R3-25.</title>
        <authorList>
            <person name="Zhang S."/>
            <person name="Liu Y."/>
            <person name="Guo Y."/>
        </authorList>
    </citation>
    <scope>NUCLEOTIDE SEQUENCE</scope>
    <source>
        <strain evidence="2">R3-25</strain>
    </source>
</reference>
<dbReference type="AlphaFoldDB" id="A0AAJ2R693"/>
<dbReference type="RefSeq" id="WP_319076974.1">
    <property type="nucleotide sequence ID" value="NZ_JAWWMZ010000022.1"/>
</dbReference>
<protein>
    <submittedName>
        <fullName evidence="2">Uncharacterized protein</fullName>
    </submittedName>
</protein>
<name>A0AAJ2R693_DELAC</name>
<organism evidence="2 3">
    <name type="scientific">Delftia acidovorans</name>
    <name type="common">Pseudomonas acidovorans</name>
    <name type="synonym">Comamonas acidovorans</name>
    <dbReference type="NCBI Taxonomy" id="80866"/>
    <lineage>
        <taxon>Bacteria</taxon>
        <taxon>Pseudomonadati</taxon>
        <taxon>Pseudomonadota</taxon>
        <taxon>Betaproteobacteria</taxon>
        <taxon>Burkholderiales</taxon>
        <taxon>Comamonadaceae</taxon>
        <taxon>Delftia</taxon>
    </lineage>
</organism>
<gene>
    <name evidence="2" type="ORF">SGN30_31190</name>
</gene>
<comment type="caution">
    <text evidence="2">The sequence shown here is derived from an EMBL/GenBank/DDBJ whole genome shotgun (WGS) entry which is preliminary data.</text>
</comment>
<evidence type="ECO:0000313" key="3">
    <source>
        <dbReference type="Proteomes" id="UP001287445"/>
    </source>
</evidence>
<sequence length="74" mass="7741">MSEQGKRLAFSQVAPPKPRGPSPDMVALINVLAEQAAAINRLAQSNEALVQAMAQDGEMGDDLPPTVGLNGRSL</sequence>
<dbReference type="EMBL" id="JAWWMZ010000022">
    <property type="protein sequence ID" value="MDX4957908.1"/>
    <property type="molecule type" value="Genomic_DNA"/>
</dbReference>
<evidence type="ECO:0000256" key="1">
    <source>
        <dbReference type="SAM" id="MobiDB-lite"/>
    </source>
</evidence>
<proteinExistence type="predicted"/>
<accession>A0AAJ2R693</accession>
<feature type="region of interest" description="Disordered" evidence="1">
    <location>
        <begin position="1"/>
        <end position="22"/>
    </location>
</feature>
<evidence type="ECO:0000313" key="2">
    <source>
        <dbReference type="EMBL" id="MDX4957908.1"/>
    </source>
</evidence>
<dbReference type="Proteomes" id="UP001287445">
    <property type="component" value="Unassembled WGS sequence"/>
</dbReference>